<dbReference type="PANTHER" id="PTHR14152">
    <property type="entry name" value="SQUAMOUS CELL CARCINOMA ANTIGEN RECOGNISED BY CYTOTOXIC T LYMPHOCYTES"/>
    <property type="match status" value="1"/>
</dbReference>
<dbReference type="InterPro" id="IPR005011">
    <property type="entry name" value="SNU66/SART1"/>
</dbReference>
<proteinExistence type="inferred from homology"/>
<feature type="compositionally biased region" description="Basic and acidic residues" evidence="4">
    <location>
        <begin position="566"/>
        <end position="583"/>
    </location>
</feature>
<evidence type="ECO:0000256" key="4">
    <source>
        <dbReference type="SAM" id="MobiDB-lite"/>
    </source>
</evidence>
<dbReference type="EMBL" id="KV454415">
    <property type="protein sequence ID" value="ODQ63392.1"/>
    <property type="molecule type" value="Genomic_DNA"/>
</dbReference>
<feature type="compositionally biased region" description="Polar residues" evidence="4">
    <location>
        <begin position="1"/>
        <end position="11"/>
    </location>
</feature>
<organism evidence="5 6">
    <name type="scientific">Nadsonia fulvescens var. elongata DSM 6958</name>
    <dbReference type="NCBI Taxonomy" id="857566"/>
    <lineage>
        <taxon>Eukaryota</taxon>
        <taxon>Fungi</taxon>
        <taxon>Dikarya</taxon>
        <taxon>Ascomycota</taxon>
        <taxon>Saccharomycotina</taxon>
        <taxon>Dipodascomycetes</taxon>
        <taxon>Dipodascales</taxon>
        <taxon>Dipodascales incertae sedis</taxon>
        <taxon>Nadsonia</taxon>
    </lineage>
</organism>
<evidence type="ECO:0000313" key="6">
    <source>
        <dbReference type="Proteomes" id="UP000095009"/>
    </source>
</evidence>
<dbReference type="AlphaFoldDB" id="A0A1E3PEM8"/>
<dbReference type="GO" id="GO:0046540">
    <property type="term" value="C:U4/U6 x U5 tri-snRNP complex"/>
    <property type="evidence" value="ECO:0007669"/>
    <property type="project" value="TreeGrafter"/>
</dbReference>
<evidence type="ECO:0000256" key="2">
    <source>
        <dbReference type="ARBA" id="ARBA00006076"/>
    </source>
</evidence>
<keyword evidence="3" id="KW-0539">Nucleus</keyword>
<evidence type="ECO:0000256" key="3">
    <source>
        <dbReference type="ARBA" id="ARBA00023242"/>
    </source>
</evidence>
<gene>
    <name evidence="5" type="ORF">NADFUDRAFT_84516</name>
</gene>
<dbReference type="Pfam" id="PF03343">
    <property type="entry name" value="SART-1"/>
    <property type="match status" value="1"/>
</dbReference>
<dbReference type="GO" id="GO:0000481">
    <property type="term" value="P:maturation of 5S rRNA"/>
    <property type="evidence" value="ECO:0007669"/>
    <property type="project" value="TreeGrafter"/>
</dbReference>
<feature type="region of interest" description="Disordered" evidence="4">
    <location>
        <begin position="1"/>
        <end position="114"/>
    </location>
</feature>
<sequence length="606" mass="69005">MNSMSAISSVKKTSDEIARENWVQSQKETQRKENETKLMKKIRLAKERAEKNRLLGQKSLGESAADVNLQDTDSWLKSLGRRQKLSTAQRTKHSEENKVNNKSSMEEGDSGDSTYGASDLAGLKVGHSLEDLTGFNNDVILTLKDGHVLDEDEDELVSELLVEKNKASEASSLKKGQLLHDGYDNEADEGILSKYDDVIMGKQDTSFVLTGDQNLPKVEKTQVETPGKPRGTLLSLNLNDDDEGENLLSIRRSNYEDIKPKKLKKKNFAKLKDDFSKRRRIKTEERVTPTVLAGQDEDSVIVDDDDLQTALAINRRKLQKKRKISSVDDIVDTIISLEATPQYDEKLQSGMIINDTTEFLSNLQTISVEEAAEDEDKTVATNFDHEDLGPALITKEKTVETIENEPKNNHDLDIYLPLSSVFEDEPSISANMGLSDVFNMAKQQGFIKVETKEEKERKQLQREQREVYKRLEKQRILAEIEQKRLKENELNDARLNSLSTQEKEDYISNKNRKLDMEQARIAQKMLENYKPDVKLEYKDEFGNELNQREAYKQLSHAFHGKGPGKGRIEKKLKRMEEERKMEKGQGMSQSVMDAASSERKASVRLQ</sequence>
<dbReference type="STRING" id="857566.A0A1E3PEM8"/>
<evidence type="ECO:0000313" key="5">
    <source>
        <dbReference type="EMBL" id="ODQ63392.1"/>
    </source>
</evidence>
<keyword evidence="6" id="KW-1185">Reference proteome</keyword>
<accession>A0A1E3PEM8</accession>
<protein>
    <recommendedName>
        <fullName evidence="7">SART-1 protein</fullName>
    </recommendedName>
</protein>
<reference evidence="5 6" key="1">
    <citation type="journal article" date="2016" name="Proc. Natl. Acad. Sci. U.S.A.">
        <title>Comparative genomics of biotechnologically important yeasts.</title>
        <authorList>
            <person name="Riley R."/>
            <person name="Haridas S."/>
            <person name="Wolfe K.H."/>
            <person name="Lopes M.R."/>
            <person name="Hittinger C.T."/>
            <person name="Goeker M."/>
            <person name="Salamov A.A."/>
            <person name="Wisecaver J.H."/>
            <person name="Long T.M."/>
            <person name="Calvey C.H."/>
            <person name="Aerts A.L."/>
            <person name="Barry K.W."/>
            <person name="Choi C."/>
            <person name="Clum A."/>
            <person name="Coughlan A.Y."/>
            <person name="Deshpande S."/>
            <person name="Douglass A.P."/>
            <person name="Hanson S.J."/>
            <person name="Klenk H.-P."/>
            <person name="LaButti K.M."/>
            <person name="Lapidus A."/>
            <person name="Lindquist E.A."/>
            <person name="Lipzen A.M."/>
            <person name="Meier-Kolthoff J.P."/>
            <person name="Ohm R.A."/>
            <person name="Otillar R.P."/>
            <person name="Pangilinan J.L."/>
            <person name="Peng Y."/>
            <person name="Rokas A."/>
            <person name="Rosa C.A."/>
            <person name="Scheuner C."/>
            <person name="Sibirny A.A."/>
            <person name="Slot J.C."/>
            <person name="Stielow J.B."/>
            <person name="Sun H."/>
            <person name="Kurtzman C.P."/>
            <person name="Blackwell M."/>
            <person name="Grigoriev I.V."/>
            <person name="Jeffries T.W."/>
        </authorList>
    </citation>
    <scope>NUCLEOTIDE SEQUENCE [LARGE SCALE GENOMIC DNA]</scope>
    <source>
        <strain evidence="5 6">DSM 6958</strain>
    </source>
</reference>
<comment type="similarity">
    <text evidence="2">Belongs to the SNU66/SART1 family.</text>
</comment>
<dbReference type="PANTHER" id="PTHR14152:SF5">
    <property type="entry name" value="U4_U6.U5 TRI-SNRNP-ASSOCIATED PROTEIN 1"/>
    <property type="match status" value="1"/>
</dbReference>
<evidence type="ECO:0008006" key="7">
    <source>
        <dbReference type="Google" id="ProtNLM"/>
    </source>
</evidence>
<feature type="compositionally biased region" description="Basic and acidic residues" evidence="4">
    <location>
        <begin position="596"/>
        <end position="606"/>
    </location>
</feature>
<dbReference type="Proteomes" id="UP000095009">
    <property type="component" value="Unassembled WGS sequence"/>
</dbReference>
<comment type="subcellular location">
    <subcellularLocation>
        <location evidence="1">Nucleus</location>
    </subcellularLocation>
</comment>
<dbReference type="OrthoDB" id="5583at2759"/>
<feature type="region of interest" description="Disordered" evidence="4">
    <location>
        <begin position="554"/>
        <end position="606"/>
    </location>
</feature>
<evidence type="ECO:0000256" key="1">
    <source>
        <dbReference type="ARBA" id="ARBA00004123"/>
    </source>
</evidence>
<name>A0A1E3PEM8_9ASCO</name>
<dbReference type="GO" id="GO:0045292">
    <property type="term" value="P:mRNA cis splicing, via spliceosome"/>
    <property type="evidence" value="ECO:0007669"/>
    <property type="project" value="TreeGrafter"/>
</dbReference>
<feature type="compositionally biased region" description="Basic and acidic residues" evidence="4">
    <location>
        <begin position="28"/>
        <end position="53"/>
    </location>
</feature>